<dbReference type="AlphaFoldDB" id="A0A9E6ZL25"/>
<dbReference type="OrthoDB" id="2678696at2"/>
<dbReference type="GO" id="GO:0016987">
    <property type="term" value="F:sigma factor activity"/>
    <property type="evidence" value="ECO:0007669"/>
    <property type="project" value="UniProtKB-KW"/>
</dbReference>
<dbReference type="GO" id="GO:0003677">
    <property type="term" value="F:DNA binding"/>
    <property type="evidence" value="ECO:0007669"/>
    <property type="project" value="UniProtKB-KW"/>
</dbReference>
<keyword evidence="9" id="KW-1185">Reference proteome</keyword>
<evidence type="ECO:0000259" key="6">
    <source>
        <dbReference type="Pfam" id="PF04542"/>
    </source>
</evidence>
<feature type="domain" description="RNA polymerase sigma factor 70 region 4 type 2" evidence="7">
    <location>
        <begin position="129"/>
        <end position="180"/>
    </location>
</feature>
<accession>A0A9E6ZL25</accession>
<dbReference type="PANTHER" id="PTHR43133">
    <property type="entry name" value="RNA POLYMERASE ECF-TYPE SIGMA FACTO"/>
    <property type="match status" value="1"/>
</dbReference>
<dbReference type="RefSeq" id="WP_152498840.1">
    <property type="nucleotide sequence ID" value="NZ_AURB01000157.1"/>
</dbReference>
<dbReference type="InterPro" id="IPR013249">
    <property type="entry name" value="RNA_pol_sigma70_r4_t2"/>
</dbReference>
<dbReference type="Proteomes" id="UP000829401">
    <property type="component" value="Chromosome"/>
</dbReference>
<keyword evidence="2" id="KW-0805">Transcription regulation</keyword>
<dbReference type="Pfam" id="PF08281">
    <property type="entry name" value="Sigma70_r4_2"/>
    <property type="match status" value="1"/>
</dbReference>
<dbReference type="Gene3D" id="1.10.10.10">
    <property type="entry name" value="Winged helix-like DNA-binding domain superfamily/Winged helix DNA-binding domain"/>
    <property type="match status" value="1"/>
</dbReference>
<evidence type="ECO:0000259" key="7">
    <source>
        <dbReference type="Pfam" id="PF08281"/>
    </source>
</evidence>
<protein>
    <submittedName>
        <fullName evidence="8">Sigma-70 family RNA polymerase sigma factor</fullName>
    </submittedName>
</protein>
<proteinExistence type="inferred from homology"/>
<comment type="similarity">
    <text evidence="1">Belongs to the sigma-70 factor family. ECF subfamily.</text>
</comment>
<sequence>MAKEDQQWIERMAMHDSVALAEVIQTYGPVITALVRRILGYPYSERDLEECVSDVFVRAWSSVAEFDRARGDFRTWLLMLAKYTALDFRRRHPSRTDVELTASADHDAWPHVETNPVERAVLSRETLSEFRAAVASLDQADKLIFYRRYVLYESIDEIARAMDTSRHAIDNRLWRIRKTLKERLADIDERGGCSGGRV</sequence>
<dbReference type="Pfam" id="PF04542">
    <property type="entry name" value="Sigma70_r2"/>
    <property type="match status" value="1"/>
</dbReference>
<name>A0A9E6ZL25_ALIAG</name>
<evidence type="ECO:0000256" key="1">
    <source>
        <dbReference type="ARBA" id="ARBA00010641"/>
    </source>
</evidence>
<dbReference type="SUPFAM" id="SSF88659">
    <property type="entry name" value="Sigma3 and sigma4 domains of RNA polymerase sigma factors"/>
    <property type="match status" value="1"/>
</dbReference>
<dbReference type="PANTHER" id="PTHR43133:SF8">
    <property type="entry name" value="RNA POLYMERASE SIGMA FACTOR HI_1459-RELATED"/>
    <property type="match status" value="1"/>
</dbReference>
<evidence type="ECO:0000256" key="4">
    <source>
        <dbReference type="ARBA" id="ARBA00023125"/>
    </source>
</evidence>
<dbReference type="GO" id="GO:0006352">
    <property type="term" value="P:DNA-templated transcription initiation"/>
    <property type="evidence" value="ECO:0007669"/>
    <property type="project" value="InterPro"/>
</dbReference>
<dbReference type="NCBIfam" id="TIGR02937">
    <property type="entry name" value="sigma70-ECF"/>
    <property type="match status" value="1"/>
</dbReference>
<dbReference type="InterPro" id="IPR014284">
    <property type="entry name" value="RNA_pol_sigma-70_dom"/>
</dbReference>
<keyword evidence="3" id="KW-0731">Sigma factor</keyword>
<dbReference type="KEGG" id="aaco:K1I37_20040"/>
<dbReference type="InterPro" id="IPR036388">
    <property type="entry name" value="WH-like_DNA-bd_sf"/>
</dbReference>
<dbReference type="EMBL" id="CP080467">
    <property type="protein sequence ID" value="UNO48881.1"/>
    <property type="molecule type" value="Genomic_DNA"/>
</dbReference>
<keyword evidence="5" id="KW-0804">Transcription</keyword>
<feature type="domain" description="RNA polymerase sigma-70 region 2" evidence="6">
    <location>
        <begin position="24"/>
        <end position="92"/>
    </location>
</feature>
<evidence type="ECO:0000313" key="8">
    <source>
        <dbReference type="EMBL" id="UNO48881.1"/>
    </source>
</evidence>
<dbReference type="InterPro" id="IPR013324">
    <property type="entry name" value="RNA_pol_sigma_r3/r4-like"/>
</dbReference>
<gene>
    <name evidence="8" type="ORF">K1I37_20040</name>
</gene>
<evidence type="ECO:0000256" key="3">
    <source>
        <dbReference type="ARBA" id="ARBA00023082"/>
    </source>
</evidence>
<dbReference type="SUPFAM" id="SSF88946">
    <property type="entry name" value="Sigma2 domain of RNA polymerase sigma factors"/>
    <property type="match status" value="1"/>
</dbReference>
<evidence type="ECO:0000256" key="5">
    <source>
        <dbReference type="ARBA" id="ARBA00023163"/>
    </source>
</evidence>
<keyword evidence="4" id="KW-0238">DNA-binding</keyword>
<organism evidence="8 9">
    <name type="scientific">Alicyclobacillus acidoterrestris (strain ATCC 49025 / DSM 3922 / CIP 106132 / NCIMB 13137 / GD3B)</name>
    <dbReference type="NCBI Taxonomy" id="1356854"/>
    <lineage>
        <taxon>Bacteria</taxon>
        <taxon>Bacillati</taxon>
        <taxon>Bacillota</taxon>
        <taxon>Bacilli</taxon>
        <taxon>Bacillales</taxon>
        <taxon>Alicyclobacillaceae</taxon>
        <taxon>Alicyclobacillus</taxon>
    </lineage>
</organism>
<dbReference type="Gene3D" id="1.10.1740.10">
    <property type="match status" value="1"/>
</dbReference>
<dbReference type="InterPro" id="IPR007627">
    <property type="entry name" value="RNA_pol_sigma70_r2"/>
</dbReference>
<reference evidence="9" key="1">
    <citation type="journal article" date="2022" name="G3 (Bethesda)">
        <title>Unveiling the complete genome sequence of Alicyclobacillus acidoterrestris DSM 3922T, a taint-producing strain.</title>
        <authorList>
            <person name="Leonardo I.C."/>
            <person name="Barreto Crespo M.T."/>
            <person name="Gaspar F.B."/>
        </authorList>
    </citation>
    <scope>NUCLEOTIDE SEQUENCE [LARGE SCALE GENOMIC DNA]</scope>
    <source>
        <strain evidence="9">DSM 3922</strain>
    </source>
</reference>
<evidence type="ECO:0000256" key="2">
    <source>
        <dbReference type="ARBA" id="ARBA00023015"/>
    </source>
</evidence>
<dbReference type="InterPro" id="IPR013325">
    <property type="entry name" value="RNA_pol_sigma_r2"/>
</dbReference>
<dbReference type="InterPro" id="IPR039425">
    <property type="entry name" value="RNA_pol_sigma-70-like"/>
</dbReference>
<evidence type="ECO:0000313" key="9">
    <source>
        <dbReference type="Proteomes" id="UP000829401"/>
    </source>
</evidence>